<reference evidence="1 2" key="1">
    <citation type="journal article" date="2015" name="Genome Announc.">
        <title>Draft Genome Sequence of a Heterotrophic Facultative Anaerobic Thermophilic Bacterium, Ardenticatena maritima Strain 110ST.</title>
        <authorList>
            <person name="Kawaichi S."/>
            <person name="Yoshida T."/>
            <person name="Sako Y."/>
            <person name="Nakamura R."/>
        </authorList>
    </citation>
    <scope>NUCLEOTIDE SEQUENCE [LARGE SCALE GENOMIC DNA]</scope>
    <source>
        <strain evidence="1 2">110S</strain>
    </source>
</reference>
<dbReference type="InParanoid" id="A0A0M8K8Q7"/>
<proteinExistence type="predicted"/>
<name>A0A0M8K8Q7_9CHLR</name>
<evidence type="ECO:0000313" key="1">
    <source>
        <dbReference type="EMBL" id="GAP63121.1"/>
    </source>
</evidence>
<protein>
    <submittedName>
        <fullName evidence="1">Uncharacterized protein</fullName>
    </submittedName>
</protein>
<keyword evidence="2" id="KW-1185">Reference proteome</keyword>
<gene>
    <name evidence="1" type="ORF">ARMA_1544</name>
</gene>
<dbReference type="Proteomes" id="UP000037784">
    <property type="component" value="Unassembled WGS sequence"/>
</dbReference>
<evidence type="ECO:0000313" key="2">
    <source>
        <dbReference type="Proteomes" id="UP000037784"/>
    </source>
</evidence>
<dbReference type="AlphaFoldDB" id="A0A0M8K8Q7"/>
<accession>A0A0M8K8Q7</accession>
<comment type="caution">
    <text evidence="1">The sequence shown here is derived from an EMBL/GenBank/DDBJ whole genome shotgun (WGS) entry which is preliminary data.</text>
</comment>
<sequence length="44" mass="4790">MGVHVSYVGAHFPLKRRVGGANVSLFVPPPLLFTILKARKNEDG</sequence>
<reference evidence="2" key="2">
    <citation type="submission" date="2015-08" db="EMBL/GenBank/DDBJ databases">
        <title>Draft Genome Sequence of a Heterotrophic Facultative Anaerobic Bacterium Ardenticatena maritima Strain 110S.</title>
        <authorList>
            <person name="Kawaichi S."/>
            <person name="Yoshida T."/>
            <person name="Sako Y."/>
            <person name="Nakamura R."/>
        </authorList>
    </citation>
    <scope>NUCLEOTIDE SEQUENCE [LARGE SCALE GENOMIC DNA]</scope>
    <source>
        <strain evidence="2">110S</strain>
    </source>
</reference>
<dbReference type="EMBL" id="BBZA01000116">
    <property type="protein sequence ID" value="GAP63121.1"/>
    <property type="molecule type" value="Genomic_DNA"/>
</dbReference>
<organism evidence="1 2">
    <name type="scientific">Ardenticatena maritima</name>
    <dbReference type="NCBI Taxonomy" id="872965"/>
    <lineage>
        <taxon>Bacteria</taxon>
        <taxon>Bacillati</taxon>
        <taxon>Chloroflexota</taxon>
        <taxon>Ardenticatenia</taxon>
        <taxon>Ardenticatenales</taxon>
        <taxon>Ardenticatenaceae</taxon>
        <taxon>Ardenticatena</taxon>
    </lineage>
</organism>